<dbReference type="AlphaFoldDB" id="A0AAD8ZZY9"/>
<comment type="caution">
    <text evidence="2">The sequence shown here is derived from an EMBL/GenBank/DDBJ whole genome shotgun (WGS) entry which is preliminary data.</text>
</comment>
<gene>
    <name evidence="2" type="ORF">CCHR01_18800</name>
</gene>
<feature type="region of interest" description="Disordered" evidence="1">
    <location>
        <begin position="92"/>
        <end position="142"/>
    </location>
</feature>
<organism evidence="2 3">
    <name type="scientific">Colletotrichum chrysophilum</name>
    <dbReference type="NCBI Taxonomy" id="1836956"/>
    <lineage>
        <taxon>Eukaryota</taxon>
        <taxon>Fungi</taxon>
        <taxon>Dikarya</taxon>
        <taxon>Ascomycota</taxon>
        <taxon>Pezizomycotina</taxon>
        <taxon>Sordariomycetes</taxon>
        <taxon>Hypocreomycetidae</taxon>
        <taxon>Glomerellales</taxon>
        <taxon>Glomerellaceae</taxon>
        <taxon>Colletotrichum</taxon>
        <taxon>Colletotrichum gloeosporioides species complex</taxon>
    </lineage>
</organism>
<keyword evidence="3" id="KW-1185">Reference proteome</keyword>
<proteinExistence type="predicted"/>
<dbReference type="Proteomes" id="UP001243330">
    <property type="component" value="Unassembled WGS sequence"/>
</dbReference>
<dbReference type="EMBL" id="JAQOWY010000804">
    <property type="protein sequence ID" value="KAK1838573.1"/>
    <property type="molecule type" value="Genomic_DNA"/>
</dbReference>
<accession>A0AAD8ZZY9</accession>
<feature type="compositionally biased region" description="Polar residues" evidence="1">
    <location>
        <begin position="113"/>
        <end position="123"/>
    </location>
</feature>
<evidence type="ECO:0000313" key="2">
    <source>
        <dbReference type="EMBL" id="KAK1838573.1"/>
    </source>
</evidence>
<feature type="region of interest" description="Disordered" evidence="1">
    <location>
        <begin position="1"/>
        <end position="22"/>
    </location>
</feature>
<name>A0AAD8ZZY9_9PEZI</name>
<evidence type="ECO:0000256" key="1">
    <source>
        <dbReference type="SAM" id="MobiDB-lite"/>
    </source>
</evidence>
<protein>
    <submittedName>
        <fullName evidence="2">Uncharacterized protein</fullName>
    </submittedName>
</protein>
<reference evidence="2" key="1">
    <citation type="submission" date="2023-01" db="EMBL/GenBank/DDBJ databases">
        <title>Colletotrichum chrysophilum M932 genome sequence.</title>
        <authorList>
            <person name="Baroncelli R."/>
        </authorList>
    </citation>
    <scope>NUCLEOTIDE SEQUENCE</scope>
    <source>
        <strain evidence="2">M932</strain>
    </source>
</reference>
<evidence type="ECO:0000313" key="3">
    <source>
        <dbReference type="Proteomes" id="UP001243330"/>
    </source>
</evidence>
<sequence>MQFPTDSKKKRGEGVFHASPPCDAQSSRRTDVLGTQARPCLAFPLCLSICSVLSCGLRTPVEDSSVASGLFCCLSVARGSLPSAYPAGERASAHLATREGMNTHEGKNKSKRTLTNGVGQSSTQREEGCPLSTQKGSAPALRAIRFRARTRSTRG</sequence>